<organism evidence="1">
    <name type="scientific">uncultured marine virus</name>
    <dbReference type="NCBI Taxonomy" id="186617"/>
    <lineage>
        <taxon>Viruses</taxon>
        <taxon>environmental samples</taxon>
    </lineage>
</organism>
<name>A0A0F7L473_9VIRU</name>
<reference evidence="1" key="2">
    <citation type="submission" date="2015-03" db="EMBL/GenBank/DDBJ databases">
        <authorList>
            <person name="Chow C.-E.T."/>
            <person name="Winget D.M."/>
            <person name="White R.A.III."/>
            <person name="Hallam S.J."/>
            <person name="Suttle C.A."/>
        </authorList>
    </citation>
    <scope>NUCLEOTIDE SEQUENCE</scope>
    <source>
        <strain evidence="1">H4084972</strain>
    </source>
</reference>
<sequence>MPKARVLEKRDYIKSVCLPPRYKGLIEGLAKLQNLKPAAFQAKLIMDGCDKGIKKLSPKPDWAKNV</sequence>
<protein>
    <submittedName>
        <fullName evidence="1">Uncharacterized protein</fullName>
    </submittedName>
</protein>
<evidence type="ECO:0000313" key="1">
    <source>
        <dbReference type="EMBL" id="AKH47369.1"/>
    </source>
</evidence>
<proteinExistence type="predicted"/>
<reference evidence="1" key="1">
    <citation type="journal article" date="2015" name="Front. Microbiol.">
        <title>Combining genomic sequencing methods to explore viral diversity and reveal potential virus-host interactions.</title>
        <authorList>
            <person name="Chow C.E."/>
            <person name="Winget D.M."/>
            <person name="White R.A.III."/>
            <person name="Hallam S.J."/>
            <person name="Suttle C.A."/>
        </authorList>
    </citation>
    <scope>NUCLEOTIDE SEQUENCE</scope>
    <source>
        <strain evidence="1">H4084972</strain>
    </source>
</reference>
<dbReference type="EMBL" id="KR029592">
    <property type="protein sequence ID" value="AKH47369.1"/>
    <property type="molecule type" value="Genomic_DNA"/>
</dbReference>
<accession>A0A0F7L473</accession>